<name>A0A1G4AZX1_9PEZI</name>
<sequence length="267" mass="27447">MRDHSVLLTFIGILLSSTTAEAGGFDIIRPTKSASLTLDKLNNSGPLDECPAIPTPRQEVPDPALSESVGKETCGFFSTGGEYATVTCTGGTGTTGIACQNTGRWLCGGLYTTCLGPTEPVCNGKTENGVRTLCCNTQSPVCGTLLRGSGENQRTGLACFGSEFKTKSIQALATVRWPTFITEPPPPSTTSRPALASAKPCATPTATTLSESSTASMSSTSGLPESSSPLSSTLVTEQPASVGSTQSVIAEVFAALAFVFCAAWVGL</sequence>
<dbReference type="EMBL" id="MJBS01000097">
    <property type="protein sequence ID" value="OHE94602.1"/>
    <property type="molecule type" value="Genomic_DNA"/>
</dbReference>
<evidence type="ECO:0000256" key="2">
    <source>
        <dbReference type="SAM" id="SignalP"/>
    </source>
</evidence>
<dbReference type="RefSeq" id="XP_022471764.1">
    <property type="nucleotide sequence ID" value="XM_022621759.1"/>
</dbReference>
<protein>
    <submittedName>
        <fullName evidence="3">Uncharacterized protein</fullName>
    </submittedName>
</protein>
<keyword evidence="2" id="KW-0732">Signal</keyword>
<feature type="signal peptide" evidence="2">
    <location>
        <begin position="1"/>
        <end position="22"/>
    </location>
</feature>
<comment type="caution">
    <text evidence="3">The sequence shown here is derived from an EMBL/GenBank/DDBJ whole genome shotgun (WGS) entry which is preliminary data.</text>
</comment>
<dbReference type="OrthoDB" id="4850461at2759"/>
<proteinExistence type="predicted"/>
<gene>
    <name evidence="3" type="ORF">CORC01_10130</name>
</gene>
<evidence type="ECO:0000313" key="3">
    <source>
        <dbReference type="EMBL" id="OHE94602.1"/>
    </source>
</evidence>
<feature type="region of interest" description="Disordered" evidence="1">
    <location>
        <begin position="204"/>
        <end position="234"/>
    </location>
</feature>
<reference evidence="3 4" key="1">
    <citation type="submission" date="2016-09" db="EMBL/GenBank/DDBJ databases">
        <authorList>
            <person name="Capua I."/>
            <person name="De Benedictis P."/>
            <person name="Joannis T."/>
            <person name="Lombin L.H."/>
            <person name="Cattoli G."/>
        </authorList>
    </citation>
    <scope>NUCLEOTIDE SEQUENCE [LARGE SCALE GENOMIC DNA]</scope>
    <source>
        <strain evidence="3 4">IMI 309357</strain>
    </source>
</reference>
<dbReference type="GeneID" id="34563269"/>
<organism evidence="3 4">
    <name type="scientific">Colletotrichum orchidophilum</name>
    <dbReference type="NCBI Taxonomy" id="1209926"/>
    <lineage>
        <taxon>Eukaryota</taxon>
        <taxon>Fungi</taxon>
        <taxon>Dikarya</taxon>
        <taxon>Ascomycota</taxon>
        <taxon>Pezizomycotina</taxon>
        <taxon>Sordariomycetes</taxon>
        <taxon>Hypocreomycetidae</taxon>
        <taxon>Glomerellales</taxon>
        <taxon>Glomerellaceae</taxon>
        <taxon>Colletotrichum</taxon>
    </lineage>
</organism>
<evidence type="ECO:0000256" key="1">
    <source>
        <dbReference type="SAM" id="MobiDB-lite"/>
    </source>
</evidence>
<accession>A0A1G4AZX1</accession>
<feature type="chain" id="PRO_5009602317" evidence="2">
    <location>
        <begin position="23"/>
        <end position="267"/>
    </location>
</feature>
<dbReference type="AlphaFoldDB" id="A0A1G4AZX1"/>
<keyword evidence="4" id="KW-1185">Reference proteome</keyword>
<evidence type="ECO:0000313" key="4">
    <source>
        <dbReference type="Proteomes" id="UP000176998"/>
    </source>
</evidence>
<dbReference type="Proteomes" id="UP000176998">
    <property type="component" value="Unassembled WGS sequence"/>
</dbReference>